<dbReference type="AlphaFoldDB" id="A0A7U2F6I4"/>
<protein>
    <submittedName>
        <fullName evidence="1">Uncharacterized protein</fullName>
    </submittedName>
</protein>
<dbReference type="EMBL" id="CP069031">
    <property type="protein sequence ID" value="QRC99277.1"/>
    <property type="molecule type" value="Genomic_DNA"/>
</dbReference>
<keyword evidence="2" id="KW-1185">Reference proteome</keyword>
<sequence length="153" mass="16875">MYTQRLSTWQNRRFLCAKIAPWKGSIDAVSDRRDGRHQIDLSSASATNKVLEIWWLPTTLIFHWASAQAKRATEAEFASARNYHRRQGSDRDGNSFTSHFPIQVFGGFPFAATAAVFELTLNGSPLLALPATRTAPVMEINGPTGALHCSGLA</sequence>
<gene>
    <name evidence="1" type="ORF">JI435_436840</name>
</gene>
<name>A0A7U2F6I4_PHANO</name>
<evidence type="ECO:0000313" key="1">
    <source>
        <dbReference type="EMBL" id="QRC99277.1"/>
    </source>
</evidence>
<dbReference type="VEuPathDB" id="FungiDB:JI435_436840"/>
<dbReference type="Proteomes" id="UP000663193">
    <property type="component" value="Chromosome 9"/>
</dbReference>
<evidence type="ECO:0000313" key="2">
    <source>
        <dbReference type="Proteomes" id="UP000663193"/>
    </source>
</evidence>
<organism evidence="1 2">
    <name type="scientific">Phaeosphaeria nodorum (strain SN15 / ATCC MYA-4574 / FGSC 10173)</name>
    <name type="common">Glume blotch fungus</name>
    <name type="synonym">Parastagonospora nodorum</name>
    <dbReference type="NCBI Taxonomy" id="321614"/>
    <lineage>
        <taxon>Eukaryota</taxon>
        <taxon>Fungi</taxon>
        <taxon>Dikarya</taxon>
        <taxon>Ascomycota</taxon>
        <taxon>Pezizomycotina</taxon>
        <taxon>Dothideomycetes</taxon>
        <taxon>Pleosporomycetidae</taxon>
        <taxon>Pleosporales</taxon>
        <taxon>Pleosporineae</taxon>
        <taxon>Phaeosphaeriaceae</taxon>
        <taxon>Parastagonospora</taxon>
    </lineage>
</organism>
<proteinExistence type="predicted"/>
<reference evidence="2" key="1">
    <citation type="journal article" date="2021" name="BMC Genomics">
        <title>Chromosome-level genome assembly and manually-curated proteome of model necrotroph Parastagonospora nodorum Sn15 reveals a genome-wide trove of candidate effector homologs, and redundancy of virulence-related functions within an accessory chromosome.</title>
        <authorList>
            <person name="Bertazzoni S."/>
            <person name="Jones D.A.B."/>
            <person name="Phan H.T."/>
            <person name="Tan K.-C."/>
            <person name="Hane J.K."/>
        </authorList>
    </citation>
    <scope>NUCLEOTIDE SEQUENCE [LARGE SCALE GENOMIC DNA]</scope>
    <source>
        <strain evidence="2">SN15 / ATCC MYA-4574 / FGSC 10173)</strain>
    </source>
</reference>
<accession>A0A7U2F6I4</accession>